<evidence type="ECO:0000256" key="1">
    <source>
        <dbReference type="ARBA" id="ARBA00004141"/>
    </source>
</evidence>
<evidence type="ECO:0000256" key="5">
    <source>
        <dbReference type="ARBA" id="ARBA00022842"/>
    </source>
</evidence>
<keyword evidence="8" id="KW-1003">Cell membrane</keyword>
<keyword evidence="5 8" id="KW-0460">Magnesium</keyword>
<dbReference type="InterPro" id="IPR006667">
    <property type="entry name" value="SLC41_membr_dom"/>
</dbReference>
<dbReference type="Pfam" id="PF00571">
    <property type="entry name" value="CBS"/>
    <property type="match status" value="2"/>
</dbReference>
<comment type="function">
    <text evidence="8">Acts as a magnesium transporter.</text>
</comment>
<feature type="transmembrane region" description="Helical" evidence="8">
    <location>
        <begin position="291"/>
        <end position="311"/>
    </location>
</feature>
<feature type="transmembrane region" description="Helical" evidence="8">
    <location>
        <begin position="397"/>
        <end position="420"/>
    </location>
</feature>
<dbReference type="SUPFAM" id="SSF158791">
    <property type="entry name" value="MgtE N-terminal domain-like"/>
    <property type="match status" value="1"/>
</dbReference>
<dbReference type="PANTHER" id="PTHR43773:SF1">
    <property type="entry name" value="MAGNESIUM TRANSPORTER MGTE"/>
    <property type="match status" value="1"/>
</dbReference>
<evidence type="ECO:0000256" key="7">
    <source>
        <dbReference type="ARBA" id="ARBA00023136"/>
    </source>
</evidence>
<dbReference type="InterPro" id="IPR000644">
    <property type="entry name" value="CBS_dom"/>
</dbReference>
<dbReference type="InterPro" id="IPR038076">
    <property type="entry name" value="MgtE_N_sf"/>
</dbReference>
<gene>
    <name evidence="9" type="primary">mgtE</name>
    <name evidence="9" type="ORF">NND69_00015</name>
</gene>
<feature type="transmembrane region" description="Helical" evidence="8">
    <location>
        <begin position="317"/>
        <end position="337"/>
    </location>
</feature>
<protein>
    <recommendedName>
        <fullName evidence="8">Magnesium transporter MgtE</fullName>
    </recommendedName>
</protein>
<keyword evidence="8" id="KW-0479">Metal-binding</keyword>
<proteinExistence type="inferred from homology"/>
<keyword evidence="6 8" id="KW-1133">Transmembrane helix</keyword>
<comment type="subcellular location">
    <subcellularLocation>
        <location evidence="8">Cell membrane</location>
        <topology evidence="8">Multi-pass membrane protein</topology>
    </subcellularLocation>
    <subcellularLocation>
        <location evidence="1">Membrane</location>
        <topology evidence="1">Multi-pass membrane protein</topology>
    </subcellularLocation>
</comment>
<feature type="transmembrane region" description="Helical" evidence="8">
    <location>
        <begin position="432"/>
        <end position="456"/>
    </location>
</feature>
<dbReference type="SUPFAM" id="SSF161093">
    <property type="entry name" value="MgtE membrane domain-like"/>
    <property type="match status" value="1"/>
</dbReference>
<dbReference type="Gene3D" id="1.25.60.10">
    <property type="entry name" value="MgtE N-terminal domain-like"/>
    <property type="match status" value="1"/>
</dbReference>
<dbReference type="InterPro" id="IPR006669">
    <property type="entry name" value="MgtE_transporter"/>
</dbReference>
<keyword evidence="3 8" id="KW-0813">Transport</keyword>
<dbReference type="SMART" id="SM00924">
    <property type="entry name" value="MgtE_N"/>
    <property type="match status" value="1"/>
</dbReference>
<dbReference type="Pfam" id="PF01769">
    <property type="entry name" value="MgtE"/>
    <property type="match status" value="1"/>
</dbReference>
<dbReference type="InterPro" id="IPR006668">
    <property type="entry name" value="Mg_transptr_MgtE_intracell_dom"/>
</dbReference>
<dbReference type="GeneID" id="93385693"/>
<evidence type="ECO:0000256" key="8">
    <source>
        <dbReference type="RuleBase" id="RU362011"/>
    </source>
</evidence>
<dbReference type="AlphaFoldDB" id="A0A3B7DIH5"/>
<dbReference type="CDD" id="cd04606">
    <property type="entry name" value="CBS_pair_Mg_transporter"/>
    <property type="match status" value="1"/>
</dbReference>
<dbReference type="EMBL" id="JANDZV010000001">
    <property type="protein sequence ID" value="MCZ7406755.1"/>
    <property type="molecule type" value="Genomic_DNA"/>
</dbReference>
<keyword evidence="4 8" id="KW-0812">Transmembrane</keyword>
<organism evidence="9 10">
    <name type="scientific">Parvimonas micra</name>
    <dbReference type="NCBI Taxonomy" id="33033"/>
    <lineage>
        <taxon>Bacteria</taxon>
        <taxon>Bacillati</taxon>
        <taxon>Bacillota</taxon>
        <taxon>Tissierellia</taxon>
        <taxon>Tissierellales</taxon>
        <taxon>Peptoniphilaceae</taxon>
        <taxon>Parvimonas</taxon>
    </lineage>
</organism>
<comment type="subunit">
    <text evidence="8">Homodimer.</text>
</comment>
<evidence type="ECO:0000256" key="4">
    <source>
        <dbReference type="ARBA" id="ARBA00022692"/>
    </source>
</evidence>
<dbReference type="SUPFAM" id="SSF54631">
    <property type="entry name" value="CBS-domain pair"/>
    <property type="match status" value="1"/>
</dbReference>
<dbReference type="Pfam" id="PF03448">
    <property type="entry name" value="MgtE_N"/>
    <property type="match status" value="1"/>
</dbReference>
<dbReference type="Gene3D" id="1.10.357.20">
    <property type="entry name" value="SLC41 divalent cation transporters, integral membrane domain"/>
    <property type="match status" value="1"/>
</dbReference>
<dbReference type="GO" id="GO:0046872">
    <property type="term" value="F:metal ion binding"/>
    <property type="evidence" value="ECO:0007669"/>
    <property type="project" value="UniProtKB-KW"/>
</dbReference>
<dbReference type="NCBIfam" id="TIGR00400">
    <property type="entry name" value="mgtE"/>
    <property type="match status" value="1"/>
</dbReference>
<dbReference type="SMART" id="SM00116">
    <property type="entry name" value="CBS"/>
    <property type="match status" value="2"/>
</dbReference>
<dbReference type="InterPro" id="IPR046342">
    <property type="entry name" value="CBS_dom_sf"/>
</dbReference>
<dbReference type="Proteomes" id="UP001141458">
    <property type="component" value="Unassembled WGS sequence"/>
</dbReference>
<evidence type="ECO:0000256" key="3">
    <source>
        <dbReference type="ARBA" id="ARBA00022448"/>
    </source>
</evidence>
<dbReference type="PANTHER" id="PTHR43773">
    <property type="entry name" value="MAGNESIUM TRANSPORTER MGTE"/>
    <property type="match status" value="1"/>
</dbReference>
<evidence type="ECO:0000313" key="9">
    <source>
        <dbReference type="EMBL" id="MCZ7406755.1"/>
    </source>
</evidence>
<comment type="similarity">
    <text evidence="2 8">Belongs to the SLC41A transporter family.</text>
</comment>
<dbReference type="GO" id="GO:0005886">
    <property type="term" value="C:plasma membrane"/>
    <property type="evidence" value="ECO:0007669"/>
    <property type="project" value="UniProtKB-SubCell"/>
</dbReference>
<accession>A0A3B7DIH5</accession>
<dbReference type="GO" id="GO:0015095">
    <property type="term" value="F:magnesium ion transmembrane transporter activity"/>
    <property type="evidence" value="ECO:0007669"/>
    <property type="project" value="UniProtKB-UniRule"/>
</dbReference>
<evidence type="ECO:0000256" key="6">
    <source>
        <dbReference type="ARBA" id="ARBA00022989"/>
    </source>
</evidence>
<name>A0A3B7DIH5_9FIRM</name>
<dbReference type="InterPro" id="IPR036739">
    <property type="entry name" value="SLC41_membr_dom_sf"/>
</dbReference>
<dbReference type="Gene3D" id="3.10.580.10">
    <property type="entry name" value="CBS-domain"/>
    <property type="match status" value="1"/>
</dbReference>
<reference evidence="9" key="1">
    <citation type="submission" date="2022-07" db="EMBL/GenBank/DDBJ databases">
        <title>Parvimonas micra travels from the subgingival sulcus of the human oral cavity to the colorectal adenocarcinoma.</title>
        <authorList>
            <person name="Conde-Perez K."/>
            <person name="Buetas E."/>
            <person name="Aja-Macaya P."/>
            <person name="Martin-De Arribas E."/>
            <person name="Iglesias-Corras I."/>
            <person name="Trigo-Tasende N."/>
            <person name="Nasser-Ali M."/>
            <person name="Estevez L.S."/>
            <person name="Rumbo-Feal S."/>
            <person name="Otero-Alen B."/>
            <person name="Noguera J.F."/>
            <person name="Concha A."/>
            <person name="Pardinas-Lopez S."/>
            <person name="Carda-Dieguez M."/>
            <person name="Gomez-Randulfe I."/>
            <person name="Martinez-Lago N."/>
            <person name="Ladra S."/>
            <person name="Aparicio L.A."/>
            <person name="Bou G."/>
            <person name="Mira A."/>
            <person name="Vallejo J.A."/>
            <person name="Poza M."/>
        </authorList>
    </citation>
    <scope>NUCLEOTIDE SEQUENCE</scope>
    <source>
        <strain evidence="9">PM79KC-AC-4</strain>
    </source>
</reference>
<dbReference type="PROSITE" id="PS51371">
    <property type="entry name" value="CBS"/>
    <property type="match status" value="2"/>
</dbReference>
<comment type="caution">
    <text evidence="9">The sequence shown here is derived from an EMBL/GenBank/DDBJ whole genome shotgun (WGS) entry which is preliminary data.</text>
</comment>
<sequence length="458" mass="51121">MEYNFLEYSKEQLSSLLPELIKEKKVLLIREIFDEYNIVDLSEIFSELELDEAIFIFKILPKDISAELFTYLDPLHQERLISALSSMEVKGILDNMFSDDIIDFLEEMPANVIKYILDNVPSEHRKEINTLLSYEENTAGSVMSTDFVELYEKDTVEEAIIKIKEQAEIAETVNVCFVIDQKRVLVGIVNLRDIIVAKNNKLISEIMDKNIHYVYTNTDQEEVARLLSKYDLTTICVLNDQNCLIGIVTADDVLDILTEEATEDIHKMSGIVPTDGSYLKTGIKEMVKSRISWLLILMISATFTGYILQYFEDKLSALAILSASIPIIMSTAGNAGAQSSTMVIRGIAVDDLNIKDIFIVLKKELAVGLLCGAILFVTNFIRLYIFGSKSTTFSISFVVSLTITISLISANLAGGILPLIAKKLKMDPASAAAPLITTIVDATSLIIYFMLAIAILKI</sequence>
<dbReference type="RefSeq" id="WP_004833418.1">
    <property type="nucleotide sequence ID" value="NZ_CABKNC010000002.1"/>
</dbReference>
<feature type="transmembrane region" description="Helical" evidence="8">
    <location>
        <begin position="365"/>
        <end position="385"/>
    </location>
</feature>
<evidence type="ECO:0000313" key="10">
    <source>
        <dbReference type="Proteomes" id="UP001141458"/>
    </source>
</evidence>
<evidence type="ECO:0000256" key="2">
    <source>
        <dbReference type="ARBA" id="ARBA00009749"/>
    </source>
</evidence>
<keyword evidence="7 8" id="KW-0472">Membrane</keyword>